<dbReference type="SUPFAM" id="SSF52058">
    <property type="entry name" value="L domain-like"/>
    <property type="match status" value="1"/>
</dbReference>
<dbReference type="Pfam" id="PF00931">
    <property type="entry name" value="NB-ARC"/>
    <property type="match status" value="1"/>
</dbReference>
<dbReference type="Gene3D" id="3.40.50.10140">
    <property type="entry name" value="Toll/interleukin-1 receptor homology (TIR) domain"/>
    <property type="match status" value="1"/>
</dbReference>
<sequence length="526" mass="60125">MKLLLRQESWIELDVFLSFSGKKALDIDFGYDLSRNGIKSFKSESWKEKSFKPIDRHTLEALTESKVAVVMTSDEEASSVGFLEELLVILEFQEKRSLTVIPIFLTKHPLDMEEVSQLFPERARIWSTVIAKLESIAAQYSLSRNLAVVHGTHRIKQVADDVRLMFLSCASSDFKGLAGMDRHLKAFHELLALDSDKEVRTVGIWGCAGVGKTTLARYCYAEISVQFHTHLFLESIQYMKQKLLGNIELEEDLTSLDHERNEITEARNKHRRVLLVADGINDSEESKWIVEYANWFAPGSRVILISQDKSVLEESGVSHVYEVGSLRYDEALQLFSRFAFKQPYPPPEFERLSVRAVQLAGFLPMSIRLFGSFLTGRGKEEWEATLVKLNAKQNFPDLKELKLVNLNIRKIPSGVHRIHQLELLEKLDLSGNDFKYLPEGVNGLSGLKTLCLRNCFKLKELPKLTQVQTLTVTNYRNLRSLVKMSDTSEEQGRYYLLELCLENCNNIVVRPAQSFHQVDKFGSQQL</sequence>
<dbReference type="OrthoDB" id="1056515at2759"/>
<gene>
    <name evidence="2" type="ORF">Bca52824_078839</name>
</gene>
<dbReference type="InterPro" id="IPR035897">
    <property type="entry name" value="Toll_tir_struct_dom_sf"/>
</dbReference>
<dbReference type="PRINTS" id="PR00364">
    <property type="entry name" value="DISEASERSIST"/>
</dbReference>
<dbReference type="GO" id="GO:0043531">
    <property type="term" value="F:ADP binding"/>
    <property type="evidence" value="ECO:0007669"/>
    <property type="project" value="InterPro"/>
</dbReference>
<reference evidence="2 3" key="1">
    <citation type="submission" date="2020-02" db="EMBL/GenBank/DDBJ databases">
        <authorList>
            <person name="Ma Q."/>
            <person name="Huang Y."/>
            <person name="Song X."/>
            <person name="Pei D."/>
        </authorList>
    </citation>
    <scope>NUCLEOTIDE SEQUENCE [LARGE SCALE GENOMIC DNA]</scope>
    <source>
        <strain evidence="2">Sxm20200214</strain>
        <tissue evidence="2">Leaf</tissue>
    </source>
</reference>
<keyword evidence="3" id="KW-1185">Reference proteome</keyword>
<evidence type="ECO:0000313" key="3">
    <source>
        <dbReference type="Proteomes" id="UP000886595"/>
    </source>
</evidence>
<comment type="caution">
    <text evidence="2">The sequence shown here is derived from an EMBL/GenBank/DDBJ whole genome shotgun (WGS) entry which is preliminary data.</text>
</comment>
<dbReference type="InterPro" id="IPR027417">
    <property type="entry name" value="P-loop_NTPase"/>
</dbReference>
<dbReference type="SUPFAM" id="SSF52540">
    <property type="entry name" value="P-loop containing nucleoside triphosphate hydrolases"/>
    <property type="match status" value="1"/>
</dbReference>
<dbReference type="PANTHER" id="PTHR11017">
    <property type="entry name" value="LEUCINE-RICH REPEAT-CONTAINING PROTEIN"/>
    <property type="match status" value="1"/>
</dbReference>
<proteinExistence type="predicted"/>
<dbReference type="InterPro" id="IPR002182">
    <property type="entry name" value="NB-ARC"/>
</dbReference>
<dbReference type="SMART" id="SM00255">
    <property type="entry name" value="TIR"/>
    <property type="match status" value="1"/>
</dbReference>
<dbReference type="Gene3D" id="3.40.50.300">
    <property type="entry name" value="P-loop containing nucleotide triphosphate hydrolases"/>
    <property type="match status" value="1"/>
</dbReference>
<dbReference type="InterPro" id="IPR044974">
    <property type="entry name" value="Disease_R_plants"/>
</dbReference>
<evidence type="ECO:0000259" key="1">
    <source>
        <dbReference type="PROSITE" id="PS50104"/>
    </source>
</evidence>
<dbReference type="SUPFAM" id="SSF52200">
    <property type="entry name" value="Toll/Interleukin receptor TIR domain"/>
    <property type="match status" value="1"/>
</dbReference>
<dbReference type="Gene3D" id="3.80.10.10">
    <property type="entry name" value="Ribonuclease Inhibitor"/>
    <property type="match status" value="1"/>
</dbReference>
<organism evidence="2 3">
    <name type="scientific">Brassica carinata</name>
    <name type="common">Ethiopian mustard</name>
    <name type="synonym">Abyssinian cabbage</name>
    <dbReference type="NCBI Taxonomy" id="52824"/>
    <lineage>
        <taxon>Eukaryota</taxon>
        <taxon>Viridiplantae</taxon>
        <taxon>Streptophyta</taxon>
        <taxon>Embryophyta</taxon>
        <taxon>Tracheophyta</taxon>
        <taxon>Spermatophyta</taxon>
        <taxon>Magnoliopsida</taxon>
        <taxon>eudicotyledons</taxon>
        <taxon>Gunneridae</taxon>
        <taxon>Pentapetalae</taxon>
        <taxon>rosids</taxon>
        <taxon>malvids</taxon>
        <taxon>Brassicales</taxon>
        <taxon>Brassicaceae</taxon>
        <taxon>Brassiceae</taxon>
        <taxon>Brassica</taxon>
    </lineage>
</organism>
<dbReference type="InterPro" id="IPR000157">
    <property type="entry name" value="TIR_dom"/>
</dbReference>
<protein>
    <recommendedName>
        <fullName evidence="1">TIR domain-containing protein</fullName>
    </recommendedName>
</protein>
<dbReference type="AlphaFoldDB" id="A0A8X7TYI2"/>
<evidence type="ECO:0000313" key="2">
    <source>
        <dbReference type="EMBL" id="KAG2259545.1"/>
    </source>
</evidence>
<dbReference type="GO" id="GO:0006952">
    <property type="term" value="P:defense response"/>
    <property type="evidence" value="ECO:0007669"/>
    <property type="project" value="InterPro"/>
</dbReference>
<dbReference type="PANTHER" id="PTHR11017:SF529">
    <property type="entry name" value="DISEASE RESISTANCE PROTEIN CHS1"/>
    <property type="match status" value="1"/>
</dbReference>
<accession>A0A8X7TYI2</accession>
<feature type="domain" description="TIR" evidence="1">
    <location>
        <begin position="11"/>
        <end position="166"/>
    </location>
</feature>
<name>A0A8X7TYI2_BRACI</name>
<dbReference type="Proteomes" id="UP000886595">
    <property type="component" value="Unassembled WGS sequence"/>
</dbReference>
<dbReference type="InterPro" id="IPR032675">
    <property type="entry name" value="LRR_dom_sf"/>
</dbReference>
<dbReference type="PROSITE" id="PS50104">
    <property type="entry name" value="TIR"/>
    <property type="match status" value="1"/>
</dbReference>
<dbReference type="GO" id="GO:0007165">
    <property type="term" value="P:signal transduction"/>
    <property type="evidence" value="ECO:0007669"/>
    <property type="project" value="InterPro"/>
</dbReference>
<dbReference type="EMBL" id="JAAMPC010000015">
    <property type="protein sequence ID" value="KAG2259545.1"/>
    <property type="molecule type" value="Genomic_DNA"/>
</dbReference>
<dbReference type="Pfam" id="PF01582">
    <property type="entry name" value="TIR"/>
    <property type="match status" value="1"/>
</dbReference>